<evidence type="ECO:0000256" key="6">
    <source>
        <dbReference type="ARBA" id="ARBA00022807"/>
    </source>
</evidence>
<dbReference type="GO" id="GO:0005739">
    <property type="term" value="C:mitochondrion"/>
    <property type="evidence" value="ECO:0007669"/>
    <property type="project" value="UniProtKB-SubCell"/>
</dbReference>
<comment type="subcellular location">
    <subcellularLocation>
        <location evidence="9">Mitochondrion</location>
    </subcellularLocation>
    <subcellularLocation>
        <location evidence="9">Cytoplasm</location>
    </subcellularLocation>
</comment>
<evidence type="ECO:0000313" key="11">
    <source>
        <dbReference type="EMBL" id="KAK4041731.1"/>
    </source>
</evidence>
<keyword evidence="9" id="KW-0496">Mitochondrion</keyword>
<reference evidence="12" key="1">
    <citation type="journal article" date="2023" name="Mol. Phylogenet. Evol.">
        <title>Genome-scale phylogeny and comparative genomics of the fungal order Sordariales.</title>
        <authorList>
            <person name="Hensen N."/>
            <person name="Bonometti L."/>
            <person name="Westerberg I."/>
            <person name="Brannstrom I.O."/>
            <person name="Guillou S."/>
            <person name="Cros-Aarteil S."/>
            <person name="Calhoun S."/>
            <person name="Haridas S."/>
            <person name="Kuo A."/>
            <person name="Mondo S."/>
            <person name="Pangilinan J."/>
            <person name="Riley R."/>
            <person name="LaButti K."/>
            <person name="Andreopoulos B."/>
            <person name="Lipzen A."/>
            <person name="Chen C."/>
            <person name="Yan M."/>
            <person name="Daum C."/>
            <person name="Ng V."/>
            <person name="Clum A."/>
            <person name="Steindorff A."/>
            <person name="Ohm R.A."/>
            <person name="Martin F."/>
            <person name="Silar P."/>
            <person name="Natvig D.O."/>
            <person name="Lalanne C."/>
            <person name="Gautier V."/>
            <person name="Ament-Velasquez S.L."/>
            <person name="Kruys A."/>
            <person name="Hutchinson M.I."/>
            <person name="Powell A.J."/>
            <person name="Barry K."/>
            <person name="Miller A.N."/>
            <person name="Grigoriev I.V."/>
            <person name="Debuchy R."/>
            <person name="Gladieux P."/>
            <person name="Hiltunen Thoren M."/>
            <person name="Johannesson H."/>
        </authorList>
    </citation>
    <scope>NUCLEOTIDE SEQUENCE [LARGE SCALE GENOMIC DNA]</scope>
    <source>
        <strain evidence="12">CBS 284.82</strain>
    </source>
</reference>
<dbReference type="InterPro" id="IPR000169">
    <property type="entry name" value="Pept_cys_AS"/>
</dbReference>
<comment type="function">
    <text evidence="7">The normal physiological role of the enzyme is unknown, but it is not essential for the viability of yeast cells. Has aminopeptidase activity, shortening substrate peptides sequentially by 1 amino acid. Has bleomycin hydrolase activity, which can protect the cell from the toxic effects of bleomycin. Has homocysteine-thiolactonase activity, protecting the cell against homocysteine toxicity. Acts as a repressor in the GAL4 regulatory system, but this does not require either the peptidase or nucleic acid-binding activities.</text>
</comment>
<comment type="caution">
    <text evidence="11">The sequence shown here is derived from an EMBL/GenBank/DDBJ whole genome shotgun (WGS) entry which is preliminary data.</text>
</comment>
<evidence type="ECO:0000313" key="12">
    <source>
        <dbReference type="Proteomes" id="UP001303115"/>
    </source>
</evidence>
<gene>
    <name evidence="11" type="ORF">C8A01DRAFT_34222</name>
</gene>
<evidence type="ECO:0000256" key="3">
    <source>
        <dbReference type="ARBA" id="ARBA00016900"/>
    </source>
</evidence>
<feature type="active site" evidence="10">
    <location>
        <position position="437"/>
    </location>
</feature>
<organism evidence="11 12">
    <name type="scientific">Parachaetomium inaequale</name>
    <dbReference type="NCBI Taxonomy" id="2588326"/>
    <lineage>
        <taxon>Eukaryota</taxon>
        <taxon>Fungi</taxon>
        <taxon>Dikarya</taxon>
        <taxon>Ascomycota</taxon>
        <taxon>Pezizomycotina</taxon>
        <taxon>Sordariomycetes</taxon>
        <taxon>Sordariomycetidae</taxon>
        <taxon>Sordariales</taxon>
        <taxon>Chaetomiaceae</taxon>
        <taxon>Parachaetomium</taxon>
    </lineage>
</organism>
<dbReference type="InterPro" id="IPR004134">
    <property type="entry name" value="Peptidase_C1B"/>
</dbReference>
<dbReference type="Pfam" id="PF03051">
    <property type="entry name" value="Peptidase_C1_2"/>
    <property type="match status" value="1"/>
</dbReference>
<proteinExistence type="inferred from homology"/>
<dbReference type="EMBL" id="MU854352">
    <property type="protein sequence ID" value="KAK4041731.1"/>
    <property type="molecule type" value="Genomic_DNA"/>
</dbReference>
<dbReference type="PANTHER" id="PTHR10363:SF2">
    <property type="entry name" value="BLEOMYCIN HYDROLASE"/>
    <property type="match status" value="1"/>
</dbReference>
<dbReference type="PROSITE" id="PS00139">
    <property type="entry name" value="THIOL_PROTEASE_CYS"/>
    <property type="match status" value="1"/>
</dbReference>
<evidence type="ECO:0000256" key="7">
    <source>
        <dbReference type="ARBA" id="ARBA00025347"/>
    </source>
</evidence>
<dbReference type="AlphaFoldDB" id="A0AAN6PMT8"/>
<name>A0AAN6PMT8_9PEZI</name>
<dbReference type="PROSITE" id="PS00639">
    <property type="entry name" value="THIOL_PROTEASE_HIS"/>
    <property type="match status" value="1"/>
</dbReference>
<dbReference type="GO" id="GO:0009636">
    <property type="term" value="P:response to toxic substance"/>
    <property type="evidence" value="ECO:0007669"/>
    <property type="project" value="TreeGrafter"/>
</dbReference>
<comment type="subunit">
    <text evidence="8">Homohexamer. Binds to nucleic acids. Binds single-stranded DNA and RNA with higher affinity than double-stranded DNA.</text>
</comment>
<dbReference type="Proteomes" id="UP001303115">
    <property type="component" value="Unassembled WGS sequence"/>
</dbReference>
<keyword evidence="5 9" id="KW-0378">Hydrolase</keyword>
<evidence type="ECO:0000256" key="2">
    <source>
        <dbReference type="ARBA" id="ARBA00012465"/>
    </source>
</evidence>
<dbReference type="SUPFAM" id="SSF54001">
    <property type="entry name" value="Cysteine proteinases"/>
    <property type="match status" value="1"/>
</dbReference>
<evidence type="ECO:0000256" key="5">
    <source>
        <dbReference type="ARBA" id="ARBA00022801"/>
    </source>
</evidence>
<keyword evidence="4 9" id="KW-0645">Protease</keyword>
<feature type="active site" evidence="10">
    <location>
        <position position="461"/>
    </location>
</feature>
<dbReference type="CDD" id="cd00585">
    <property type="entry name" value="Peptidase_C1B"/>
    <property type="match status" value="1"/>
</dbReference>
<dbReference type="GO" id="GO:0006508">
    <property type="term" value="P:proteolysis"/>
    <property type="evidence" value="ECO:0007669"/>
    <property type="project" value="UniProtKB-KW"/>
</dbReference>
<evidence type="ECO:0000256" key="10">
    <source>
        <dbReference type="PIRSR" id="PIRSR005700-1"/>
    </source>
</evidence>
<dbReference type="InterPro" id="IPR025660">
    <property type="entry name" value="Pept_his_AS"/>
</dbReference>
<comment type="similarity">
    <text evidence="9">Belongs to the peptidase C1 family.</text>
</comment>
<dbReference type="GO" id="GO:0043418">
    <property type="term" value="P:homocysteine catabolic process"/>
    <property type="evidence" value="ECO:0007669"/>
    <property type="project" value="TreeGrafter"/>
</dbReference>
<protein>
    <recommendedName>
        <fullName evidence="3 9">Cysteine proteinase 1, mitochondrial</fullName>
        <ecNumber evidence="2 9">3.4.22.40</ecNumber>
    </recommendedName>
</protein>
<dbReference type="InterPro" id="IPR038765">
    <property type="entry name" value="Papain-like_cys_pep_sf"/>
</dbReference>
<evidence type="ECO:0000256" key="8">
    <source>
        <dbReference type="ARBA" id="ARBA00026080"/>
    </source>
</evidence>
<comment type="catalytic activity">
    <reaction evidence="1 9">
        <text>Inactivates bleomycin B2 (a cytotoxic glycometallopeptide) by hydrolysis of a carboxyamide bond of beta-aminoalanine, but also shows general aminopeptidase activity. The specificity varies somewhat with source, but amino acid arylamides of Met, Leu and Ala are preferred.</text>
        <dbReference type="EC" id="3.4.22.40"/>
    </reaction>
</comment>
<dbReference type="GO" id="GO:0070005">
    <property type="term" value="F:cysteine-type aminopeptidase activity"/>
    <property type="evidence" value="ECO:0007669"/>
    <property type="project" value="InterPro"/>
</dbReference>
<accession>A0AAN6PMT8</accession>
<dbReference type="GO" id="GO:0004197">
    <property type="term" value="F:cysteine-type endopeptidase activity"/>
    <property type="evidence" value="ECO:0007669"/>
    <property type="project" value="UniProtKB-EC"/>
</dbReference>
<dbReference type="PIRSF" id="PIRSF005700">
    <property type="entry name" value="PepC"/>
    <property type="match status" value="1"/>
</dbReference>
<dbReference type="EC" id="3.4.22.40" evidence="2 9"/>
<evidence type="ECO:0000256" key="1">
    <source>
        <dbReference type="ARBA" id="ARBA00000423"/>
    </source>
</evidence>
<keyword evidence="9" id="KW-0963">Cytoplasm</keyword>
<keyword evidence="6 9" id="KW-0788">Thiol protease</keyword>
<keyword evidence="12" id="KW-1185">Reference proteome</keyword>
<feature type="active site" evidence="10">
    <location>
        <position position="130"/>
    </location>
</feature>
<evidence type="ECO:0000256" key="9">
    <source>
        <dbReference type="PIRNR" id="PIRNR005700"/>
    </source>
</evidence>
<dbReference type="Gene3D" id="3.90.70.10">
    <property type="entry name" value="Cysteine proteinases"/>
    <property type="match status" value="1"/>
</dbReference>
<evidence type="ECO:0000256" key="4">
    <source>
        <dbReference type="ARBA" id="ARBA00022670"/>
    </source>
</evidence>
<sequence length="520" mass="57352">MGSNQSTETTAHEKVAFERLRALQLEKRETIEEGYVYVNYEKANNQDGDVQAVLRSREPEGVPVARMAEWQETLLKDPKNRLAISALNGASPRTVLASPAARLAPEQHVFNVKIPFEGAPVTNQRQSGRCWLFASTNVFRVALMQKYGLEAFELSQAYLFFWDKLEKSNWFLEQVISTAGMDLDSRLVQRLMQEPLSDGGQWDMVYNLVTKYGLVPQALYPDSFSARASSTLNNIIFTKLREHALTLRSLLTSTSPTTITPTALSSKKTAMLHEIHTILTLALGPPPPATSPFTWSFTDKAGRARTVRTTPLAFAADIYSPQFRVTSAAIAGMLSLVHDPRHPALTRLSVDRLGNVVGGRGVEYVNVDMPTLKKACVAMLKRGMPVFFGCDVGQFSDSQSGVMDLGVVDYEVGFNVSLQKGMDKAGRLRTGESLMTHAMVLTGVHVDEEGSGGTVRWRVQNSWGEGAGEKGWFVMGDSWMDEFVYQAVVDPAVVGEEVRRVLKGEPVVLPLWDPMGSLAA</sequence>
<dbReference type="PANTHER" id="PTHR10363">
    <property type="entry name" value="BLEOMYCIN HYDROLASE"/>
    <property type="match status" value="1"/>
</dbReference>
<comment type="function">
    <text evidence="9">Has aminopeptidase activity, shortening substrate peptides sequentially by 1 amino acid. Has bleomycin hydrolase activity, which can protect the cell from the toxic effects of bleomycin. Has homocysteine-thiolactonase activity, protecting the cell against homocysteine toxicity.</text>
</comment>